<protein>
    <submittedName>
        <fullName evidence="1 3">Uncharacterized protein</fullName>
    </submittedName>
</protein>
<gene>
    <name evidence="1" type="ORF">EVEC_LOCUS5813</name>
</gene>
<organism evidence="3">
    <name type="scientific">Enterobius vermicularis</name>
    <name type="common">Human pinworm</name>
    <dbReference type="NCBI Taxonomy" id="51028"/>
    <lineage>
        <taxon>Eukaryota</taxon>
        <taxon>Metazoa</taxon>
        <taxon>Ecdysozoa</taxon>
        <taxon>Nematoda</taxon>
        <taxon>Chromadorea</taxon>
        <taxon>Rhabditida</taxon>
        <taxon>Spirurina</taxon>
        <taxon>Oxyuridomorpha</taxon>
        <taxon>Oxyuroidea</taxon>
        <taxon>Oxyuridae</taxon>
        <taxon>Enterobius</taxon>
    </lineage>
</organism>
<reference evidence="1 2" key="2">
    <citation type="submission" date="2018-10" db="EMBL/GenBank/DDBJ databases">
        <authorList>
            <consortium name="Pathogen Informatics"/>
        </authorList>
    </citation>
    <scope>NUCLEOTIDE SEQUENCE [LARGE SCALE GENOMIC DNA]</scope>
</reference>
<dbReference type="AlphaFoldDB" id="A0A0N4V7D7"/>
<name>A0A0N4V7D7_ENTVE</name>
<proteinExistence type="predicted"/>
<accession>A0A0N4V7D7</accession>
<dbReference type="Proteomes" id="UP000274131">
    <property type="component" value="Unassembled WGS sequence"/>
</dbReference>
<keyword evidence="2" id="KW-1185">Reference proteome</keyword>
<evidence type="ECO:0000313" key="2">
    <source>
        <dbReference type="Proteomes" id="UP000274131"/>
    </source>
</evidence>
<reference evidence="3" key="1">
    <citation type="submission" date="2017-02" db="UniProtKB">
        <authorList>
            <consortium name="WormBaseParasite"/>
        </authorList>
    </citation>
    <scope>IDENTIFICATION</scope>
</reference>
<dbReference type="WBParaSite" id="EVEC_0000620201-mRNA-1">
    <property type="protein sequence ID" value="EVEC_0000620201-mRNA-1"/>
    <property type="gene ID" value="EVEC_0000620201"/>
</dbReference>
<evidence type="ECO:0000313" key="1">
    <source>
        <dbReference type="EMBL" id="VDD91062.1"/>
    </source>
</evidence>
<dbReference type="EMBL" id="UXUI01008279">
    <property type="protein sequence ID" value="VDD91062.1"/>
    <property type="molecule type" value="Genomic_DNA"/>
</dbReference>
<sequence length="169" mass="19009">MLNVFEQKQLKLLPVPNFPLKNYFDLEIIVLGYKALSLTEIKDVQHHRYKFRLSSQNPESDQNCRCTGIQQGETALKSVPTVLYSSGCIHGTKKLACLVSSIEGAHPKVPHEILKDIFYAKISIGDQSVTDPPYQQITVSGQKRTAKLSCCTYNRSCKDCRRCKSGTIE</sequence>
<dbReference type="STRING" id="51028.A0A0N4V7D7"/>
<evidence type="ECO:0000313" key="3">
    <source>
        <dbReference type="WBParaSite" id="EVEC_0000620201-mRNA-1"/>
    </source>
</evidence>